<feature type="compositionally biased region" description="Polar residues" evidence="6">
    <location>
        <begin position="214"/>
        <end position="229"/>
    </location>
</feature>
<keyword evidence="2" id="KW-0805">Transcription regulation</keyword>
<feature type="region of interest" description="Disordered" evidence="6">
    <location>
        <begin position="368"/>
        <end position="434"/>
    </location>
</feature>
<dbReference type="SUPFAM" id="SSF47459">
    <property type="entry name" value="HLH, helix-loop-helix DNA-binding domain"/>
    <property type="match status" value="1"/>
</dbReference>
<accession>A0A2A3EN29</accession>
<feature type="compositionally biased region" description="Low complexity" evidence="6">
    <location>
        <begin position="295"/>
        <end position="309"/>
    </location>
</feature>
<sequence length="624" mass="66399">MLERKEDFFSAGSFNAHPVVTLIWKSSIPEKPLVEGSFWLRIGGADRGGGGGGGESSTLPEIRRNRRMQSNTILRDVVSTEKMMGNNNNLNNNGSPGTDIMFQMEDDSLTQLGSVFQSAYQSIVGGSAQYGSDEFGQDSPRYTSPKAAALYADPYYIGESRFHTCNLHLTVADAYSAMSPNGEPAAPILGSAVTSAASLPPMSTFRGSGAVGANTGTGAPSPASLQYSHSPGAPTSAPSAPNPAPTTNQPPATGDNLGKTLASVVSTRIYPTDQSVSSYSSNPSTPVSSPPPLTGSAPGWAPGAAPVSPHFTTDPNRGTIHMGTRMEERLDDAINVLRNHAESQLGLHLGPVGPHGSIYSHTSPPQLDHLTSPHPAVTVTQPQGSYSGLTPTPDTDGSIKIERLPVTNAKYVSLEKRKDPPDSSGGETKPSSSELAAAGVIGAATVINRVLLLRNCCSSAEDEDDDPDVKAQREKERRQANNARERIRIRDINEALKELGRMCMTHLKTDKPQTKLGILNMAVEVIMTLEQQVRERNLNPKAACLKRREEEKAEDGPKLPGHLAAHIAHPHPHPHAHSQPPFSAMPLPPPSPPPPLLPPPPRSIVPSYSTQCVPSCHMQKNAND</sequence>
<dbReference type="SMART" id="SM00353">
    <property type="entry name" value="HLH"/>
    <property type="match status" value="1"/>
</dbReference>
<keyword evidence="9" id="KW-1185">Reference proteome</keyword>
<gene>
    <name evidence="8" type="ORF">APICC_07114</name>
</gene>
<dbReference type="Gene3D" id="4.10.280.10">
    <property type="entry name" value="Helix-loop-helix DNA-binding domain"/>
    <property type="match status" value="1"/>
</dbReference>
<dbReference type="GO" id="GO:0000785">
    <property type="term" value="C:chromatin"/>
    <property type="evidence" value="ECO:0007669"/>
    <property type="project" value="TreeGrafter"/>
</dbReference>
<feature type="compositionally biased region" description="Polar residues" evidence="6">
    <location>
        <begin position="610"/>
        <end position="624"/>
    </location>
</feature>
<feature type="compositionally biased region" description="Basic and acidic residues" evidence="6">
    <location>
        <begin position="546"/>
        <end position="557"/>
    </location>
</feature>
<feature type="region of interest" description="Disordered" evidence="6">
    <location>
        <begin position="274"/>
        <end position="314"/>
    </location>
</feature>
<reference evidence="8 9" key="1">
    <citation type="submission" date="2014-07" db="EMBL/GenBank/DDBJ databases">
        <title>Genomic and transcriptomic analysis on Apis cerana provide comprehensive insights into honey bee biology.</title>
        <authorList>
            <person name="Diao Q."/>
            <person name="Sun L."/>
            <person name="Zheng H."/>
            <person name="Zheng H."/>
            <person name="Xu S."/>
            <person name="Wang S."/>
            <person name="Zeng Z."/>
            <person name="Hu F."/>
            <person name="Su S."/>
            <person name="Wu J."/>
        </authorList>
    </citation>
    <scope>NUCLEOTIDE SEQUENCE [LARGE SCALE GENOMIC DNA]</scope>
    <source>
        <tissue evidence="8">Pupae without intestine</tissue>
    </source>
</reference>
<dbReference type="InterPro" id="IPR011598">
    <property type="entry name" value="bHLH_dom"/>
</dbReference>
<evidence type="ECO:0000256" key="4">
    <source>
        <dbReference type="ARBA" id="ARBA00023163"/>
    </source>
</evidence>
<feature type="compositionally biased region" description="Low complexity" evidence="6">
    <location>
        <begin position="275"/>
        <end position="287"/>
    </location>
</feature>
<dbReference type="STRING" id="94128.A0A2A3EN29"/>
<feature type="compositionally biased region" description="Pro residues" evidence="6">
    <location>
        <begin position="586"/>
        <end position="603"/>
    </location>
</feature>
<feature type="compositionally biased region" description="Polar residues" evidence="6">
    <location>
        <begin position="425"/>
        <end position="434"/>
    </location>
</feature>
<dbReference type="AlphaFoldDB" id="A0A2A3EN29"/>
<protein>
    <submittedName>
        <fullName evidence="8">Protein daughterless</fullName>
    </submittedName>
</protein>
<dbReference type="GO" id="GO:0046983">
    <property type="term" value="F:protein dimerization activity"/>
    <property type="evidence" value="ECO:0007669"/>
    <property type="project" value="InterPro"/>
</dbReference>
<keyword evidence="3" id="KW-0238">DNA-binding</keyword>
<dbReference type="InterPro" id="IPR036638">
    <property type="entry name" value="HLH_DNA-bd_sf"/>
</dbReference>
<feature type="domain" description="BHLH" evidence="7">
    <location>
        <begin position="476"/>
        <end position="529"/>
    </location>
</feature>
<feature type="region of interest" description="Disordered" evidence="6">
    <location>
        <begin position="45"/>
        <end position="66"/>
    </location>
</feature>
<name>A0A2A3EN29_APICC</name>
<dbReference type="FunFam" id="4.10.280.10:FF:000001">
    <property type="entry name" value="Putative transcription factor 12"/>
    <property type="match status" value="1"/>
</dbReference>
<dbReference type="EMBL" id="KZ288204">
    <property type="protein sequence ID" value="PBC33138.1"/>
    <property type="molecule type" value="Genomic_DNA"/>
</dbReference>
<dbReference type="GO" id="GO:0005634">
    <property type="term" value="C:nucleus"/>
    <property type="evidence" value="ECO:0007669"/>
    <property type="project" value="UniProtKB-SubCell"/>
</dbReference>
<dbReference type="PANTHER" id="PTHR11793:SF13">
    <property type="entry name" value="PROTEIN DAUGHTERLESS"/>
    <property type="match status" value="1"/>
</dbReference>
<feature type="compositionally biased region" description="Polar residues" evidence="6">
    <location>
        <begin position="378"/>
        <end position="395"/>
    </location>
</feature>
<keyword evidence="4" id="KW-0804">Transcription</keyword>
<evidence type="ECO:0000256" key="1">
    <source>
        <dbReference type="ARBA" id="ARBA00004123"/>
    </source>
</evidence>
<feature type="compositionally biased region" description="Gly residues" evidence="6">
    <location>
        <begin position="45"/>
        <end position="55"/>
    </location>
</feature>
<feature type="region of interest" description="Disordered" evidence="6">
    <location>
        <begin position="545"/>
        <end position="624"/>
    </location>
</feature>
<dbReference type="InterPro" id="IPR051098">
    <property type="entry name" value="NeuroDiff_E-box_TFs"/>
</dbReference>
<feature type="region of interest" description="Disordered" evidence="6">
    <location>
        <begin position="459"/>
        <end position="482"/>
    </location>
</feature>
<evidence type="ECO:0000313" key="8">
    <source>
        <dbReference type="EMBL" id="PBC33138.1"/>
    </source>
</evidence>
<dbReference type="Pfam" id="PF00010">
    <property type="entry name" value="HLH"/>
    <property type="match status" value="1"/>
</dbReference>
<dbReference type="PANTHER" id="PTHR11793">
    <property type="entry name" value="BASIC HELIX-LOOP-HELIX TRANSCRIPTION FACTOR"/>
    <property type="match status" value="1"/>
</dbReference>
<evidence type="ECO:0000256" key="6">
    <source>
        <dbReference type="SAM" id="MobiDB-lite"/>
    </source>
</evidence>
<evidence type="ECO:0000256" key="3">
    <source>
        <dbReference type="ARBA" id="ARBA00023125"/>
    </source>
</evidence>
<feature type="region of interest" description="Disordered" evidence="6">
    <location>
        <begin position="208"/>
        <end position="258"/>
    </location>
</feature>
<dbReference type="OrthoDB" id="10034090at2759"/>
<dbReference type="Proteomes" id="UP000242457">
    <property type="component" value="Unassembled WGS sequence"/>
</dbReference>
<evidence type="ECO:0000256" key="2">
    <source>
        <dbReference type="ARBA" id="ARBA00023015"/>
    </source>
</evidence>
<evidence type="ECO:0000313" key="9">
    <source>
        <dbReference type="Proteomes" id="UP000242457"/>
    </source>
</evidence>
<feature type="compositionally biased region" description="Low complexity" evidence="6">
    <location>
        <begin position="231"/>
        <end position="254"/>
    </location>
</feature>
<proteinExistence type="predicted"/>
<keyword evidence="5" id="KW-0539">Nucleus</keyword>
<comment type="subcellular location">
    <subcellularLocation>
        <location evidence="1">Nucleus</location>
    </subcellularLocation>
</comment>
<evidence type="ECO:0000259" key="7">
    <source>
        <dbReference type="PROSITE" id="PS50888"/>
    </source>
</evidence>
<dbReference type="GO" id="GO:0005667">
    <property type="term" value="C:transcription regulator complex"/>
    <property type="evidence" value="ECO:0007669"/>
    <property type="project" value="TreeGrafter"/>
</dbReference>
<organism evidence="8 9">
    <name type="scientific">Apis cerana cerana</name>
    <name type="common">Oriental honeybee</name>
    <dbReference type="NCBI Taxonomy" id="94128"/>
    <lineage>
        <taxon>Eukaryota</taxon>
        <taxon>Metazoa</taxon>
        <taxon>Ecdysozoa</taxon>
        <taxon>Arthropoda</taxon>
        <taxon>Hexapoda</taxon>
        <taxon>Insecta</taxon>
        <taxon>Pterygota</taxon>
        <taxon>Neoptera</taxon>
        <taxon>Endopterygota</taxon>
        <taxon>Hymenoptera</taxon>
        <taxon>Apocrita</taxon>
        <taxon>Aculeata</taxon>
        <taxon>Apoidea</taxon>
        <taxon>Anthophila</taxon>
        <taxon>Apidae</taxon>
        <taxon>Apis</taxon>
    </lineage>
</organism>
<dbReference type="PROSITE" id="PS50888">
    <property type="entry name" value="BHLH"/>
    <property type="match status" value="1"/>
</dbReference>
<dbReference type="CDD" id="cd11467">
    <property type="entry name" value="bHLH_E-protein_Da_like"/>
    <property type="match status" value="1"/>
</dbReference>
<dbReference type="GO" id="GO:0000978">
    <property type="term" value="F:RNA polymerase II cis-regulatory region sequence-specific DNA binding"/>
    <property type="evidence" value="ECO:0007669"/>
    <property type="project" value="TreeGrafter"/>
</dbReference>
<evidence type="ECO:0000256" key="5">
    <source>
        <dbReference type="ARBA" id="ARBA00023242"/>
    </source>
</evidence>
<dbReference type="GO" id="GO:0000981">
    <property type="term" value="F:DNA-binding transcription factor activity, RNA polymerase II-specific"/>
    <property type="evidence" value="ECO:0007669"/>
    <property type="project" value="TreeGrafter"/>
</dbReference>
<feature type="compositionally biased region" description="Basic and acidic residues" evidence="6">
    <location>
        <begin position="468"/>
        <end position="482"/>
    </location>
</feature>